<keyword evidence="7" id="KW-0406">Ion transport</keyword>
<protein>
    <submittedName>
        <fullName evidence="13">Na(+) H(+) antiporter</fullName>
    </submittedName>
</protein>
<name>A0A0R1R917_9LACO</name>
<evidence type="ECO:0000256" key="4">
    <source>
        <dbReference type="ARBA" id="ARBA00022692"/>
    </source>
</evidence>
<evidence type="ECO:0000256" key="6">
    <source>
        <dbReference type="ARBA" id="ARBA00023053"/>
    </source>
</evidence>
<dbReference type="EMBL" id="AZFF01000017">
    <property type="protein sequence ID" value="KRL53648.1"/>
    <property type="molecule type" value="Genomic_DNA"/>
</dbReference>
<evidence type="ECO:0000256" key="10">
    <source>
        <dbReference type="SAM" id="MobiDB-lite"/>
    </source>
</evidence>
<accession>A0A0R1R917</accession>
<keyword evidence="2" id="KW-0813">Transport</keyword>
<dbReference type="GO" id="GO:0015386">
    <property type="term" value="F:potassium:proton antiporter activity"/>
    <property type="evidence" value="ECO:0007669"/>
    <property type="project" value="TreeGrafter"/>
</dbReference>
<feature type="transmembrane region" description="Helical" evidence="11">
    <location>
        <begin position="349"/>
        <end position="369"/>
    </location>
</feature>
<dbReference type="GO" id="GO:0005886">
    <property type="term" value="C:plasma membrane"/>
    <property type="evidence" value="ECO:0007669"/>
    <property type="project" value="UniProtKB-SubCell"/>
</dbReference>
<feature type="transmembrane region" description="Helical" evidence="11">
    <location>
        <begin position="381"/>
        <end position="404"/>
    </location>
</feature>
<feature type="transmembrane region" description="Helical" evidence="11">
    <location>
        <begin position="85"/>
        <end position="107"/>
    </location>
</feature>
<reference evidence="13 14" key="1">
    <citation type="journal article" date="2015" name="Genome Announc.">
        <title>Expanding the biotechnology potential of lactobacilli through comparative genomics of 213 strains and associated genera.</title>
        <authorList>
            <person name="Sun Z."/>
            <person name="Harris H.M."/>
            <person name="McCann A."/>
            <person name="Guo C."/>
            <person name="Argimon S."/>
            <person name="Zhang W."/>
            <person name="Yang X."/>
            <person name="Jeffery I.B."/>
            <person name="Cooney J.C."/>
            <person name="Kagawa T.F."/>
            <person name="Liu W."/>
            <person name="Song Y."/>
            <person name="Salvetti E."/>
            <person name="Wrobel A."/>
            <person name="Rasinkangas P."/>
            <person name="Parkhill J."/>
            <person name="Rea M.C."/>
            <person name="O'Sullivan O."/>
            <person name="Ritari J."/>
            <person name="Douillard F.P."/>
            <person name="Paul Ross R."/>
            <person name="Yang R."/>
            <person name="Briner A.E."/>
            <person name="Felis G.E."/>
            <person name="de Vos W.M."/>
            <person name="Barrangou R."/>
            <person name="Klaenhammer T.R."/>
            <person name="Caufield P.W."/>
            <person name="Cui Y."/>
            <person name="Zhang H."/>
            <person name="O'Toole P.W."/>
        </authorList>
    </citation>
    <scope>NUCLEOTIDE SEQUENCE [LARGE SCALE GENOMIC DNA]</scope>
    <source>
        <strain evidence="13 14">DSM 15814</strain>
    </source>
</reference>
<keyword evidence="14" id="KW-1185">Reference proteome</keyword>
<keyword evidence="9" id="KW-0739">Sodium transport</keyword>
<dbReference type="AlphaFoldDB" id="A0A0R1R917"/>
<dbReference type="RefSeq" id="WP_017260731.1">
    <property type="nucleotide sequence ID" value="NZ_AUAW01000019.1"/>
</dbReference>
<feature type="transmembrane region" description="Helical" evidence="11">
    <location>
        <begin position="308"/>
        <end position="329"/>
    </location>
</feature>
<feature type="transmembrane region" description="Helical" evidence="11">
    <location>
        <begin position="229"/>
        <end position="254"/>
    </location>
</feature>
<dbReference type="PANTHER" id="PTHR10110">
    <property type="entry name" value="SODIUM/HYDROGEN EXCHANGER"/>
    <property type="match status" value="1"/>
</dbReference>
<feature type="transmembrane region" description="Helical" evidence="11">
    <location>
        <begin position="274"/>
        <end position="296"/>
    </location>
</feature>
<evidence type="ECO:0000313" key="13">
    <source>
        <dbReference type="EMBL" id="KRL53648.1"/>
    </source>
</evidence>
<dbReference type="InterPro" id="IPR006153">
    <property type="entry name" value="Cation/H_exchanger_TM"/>
</dbReference>
<keyword evidence="4 11" id="KW-0812">Transmembrane</keyword>
<dbReference type="STRING" id="1114972.FD35_GL001014"/>
<evidence type="ECO:0000313" key="14">
    <source>
        <dbReference type="Proteomes" id="UP000051999"/>
    </source>
</evidence>
<feature type="domain" description="Cation/H+ exchanger transmembrane" evidence="12">
    <location>
        <begin position="15"/>
        <end position="404"/>
    </location>
</feature>
<evidence type="ECO:0000256" key="7">
    <source>
        <dbReference type="ARBA" id="ARBA00023065"/>
    </source>
</evidence>
<dbReference type="GO" id="GO:0051453">
    <property type="term" value="P:regulation of intracellular pH"/>
    <property type="evidence" value="ECO:0007669"/>
    <property type="project" value="TreeGrafter"/>
</dbReference>
<dbReference type="GO" id="GO:0098719">
    <property type="term" value="P:sodium ion import across plasma membrane"/>
    <property type="evidence" value="ECO:0007669"/>
    <property type="project" value="TreeGrafter"/>
</dbReference>
<keyword evidence="3" id="KW-1003">Cell membrane</keyword>
<feature type="transmembrane region" description="Helical" evidence="11">
    <location>
        <begin position="26"/>
        <end position="46"/>
    </location>
</feature>
<organism evidence="13 14">
    <name type="scientific">Furfurilactobacillus rossiae DSM 15814</name>
    <dbReference type="NCBI Taxonomy" id="1114972"/>
    <lineage>
        <taxon>Bacteria</taxon>
        <taxon>Bacillati</taxon>
        <taxon>Bacillota</taxon>
        <taxon>Bacilli</taxon>
        <taxon>Lactobacillales</taxon>
        <taxon>Lactobacillaceae</taxon>
        <taxon>Furfurilactobacillus</taxon>
    </lineage>
</organism>
<sequence length="767" mass="84468">MSLAFFIGILILAVIAAEIIYNQYPAIPLAFYQIAAGIALSFVTFYHHYQFDPKLFLFAIIAPIMFNDAQETSNSRLRRNFSDTLSLAILLVITTVIVVGFGVHWIYPAFALPLAFMLISIVSPTDATAVSSITKNLQLPSGLMETLKSESLFNDASGIVAFDLALTAFSSGNFSPASGVLTFLETFFGGIIVGLILGWAIVGLRIGLIRWNVDNASTSVPIQLLTPFLIYYVAEELGVSGILAVVAAGLIHGIERNQLHLTSTKMQVVSSSVWGLLTDILNGFVFVLLGVSLPTIIDNLFAKHQVSILILLGLAVGIYLLMIAIRFLWIRRFLNLPFRKDPNQSAALLALSGVHGTVTLAMAFSLPLTLHGASFPMRNELIFISAIIILISLVVPLFTIPFILPKQDDDNKEDFQVSHQNMLDYAIAWLKNNVPNNSARHTVIETLVDEKGTLHRPDRKTVSALFDGAAQAEADAINNEIENGNLNTSEQQIYRKYLLMITSRRANATVSTQVKLRLKFVLMRLLHPGKQRQIRKRGRQMYKQHLASYQSESDQTTTVIDAPVDTIKDITPKTQITTESAATSDAAAMSNKSSEPASAAKSVSSATVTVRSANDLPASLSGEEAVSSATAEALTKNDTASTNALIQVLHDNPHAARSYTRRLMQTIEKIGNDAAMEWLFNQDITRDPAAINAVRDSYIKRSQRFRRDQTDQNEAVNSLFLSAFQAEYQYIQDALSADEISMDMAKILREQVSYDQMVYMKNAESDS</sequence>
<dbReference type="PANTHER" id="PTHR10110:SF86">
    <property type="entry name" value="SODIUM_HYDROGEN EXCHANGER 7"/>
    <property type="match status" value="1"/>
</dbReference>
<dbReference type="Pfam" id="PF00999">
    <property type="entry name" value="Na_H_Exchanger"/>
    <property type="match status" value="1"/>
</dbReference>
<keyword evidence="8 11" id="KW-0472">Membrane</keyword>
<feature type="transmembrane region" description="Helical" evidence="11">
    <location>
        <begin position="186"/>
        <end position="208"/>
    </location>
</feature>
<comment type="subcellular location">
    <subcellularLocation>
        <location evidence="1">Cell membrane</location>
        <topology evidence="1">Multi-pass membrane protein</topology>
    </subcellularLocation>
</comment>
<dbReference type="OrthoDB" id="9809206at2"/>
<evidence type="ECO:0000256" key="2">
    <source>
        <dbReference type="ARBA" id="ARBA00022448"/>
    </source>
</evidence>
<dbReference type="Gene3D" id="6.10.140.1330">
    <property type="match status" value="1"/>
</dbReference>
<dbReference type="eggNOG" id="COG0025">
    <property type="taxonomic scope" value="Bacteria"/>
</dbReference>
<comment type="caution">
    <text evidence="13">The sequence shown here is derived from an EMBL/GenBank/DDBJ whole genome shotgun (WGS) entry which is preliminary data.</text>
</comment>
<dbReference type="PATRIC" id="fig|1114972.6.peg.1025"/>
<evidence type="ECO:0000256" key="3">
    <source>
        <dbReference type="ARBA" id="ARBA00022475"/>
    </source>
</evidence>
<evidence type="ECO:0000259" key="12">
    <source>
        <dbReference type="Pfam" id="PF00999"/>
    </source>
</evidence>
<evidence type="ECO:0000256" key="5">
    <source>
        <dbReference type="ARBA" id="ARBA00022989"/>
    </source>
</evidence>
<evidence type="ECO:0000256" key="8">
    <source>
        <dbReference type="ARBA" id="ARBA00023136"/>
    </source>
</evidence>
<evidence type="ECO:0000256" key="9">
    <source>
        <dbReference type="ARBA" id="ARBA00023201"/>
    </source>
</evidence>
<evidence type="ECO:0000256" key="11">
    <source>
        <dbReference type="SAM" id="Phobius"/>
    </source>
</evidence>
<proteinExistence type="predicted"/>
<keyword evidence="5 11" id="KW-1133">Transmembrane helix</keyword>
<dbReference type="Proteomes" id="UP000051999">
    <property type="component" value="Unassembled WGS sequence"/>
</dbReference>
<feature type="region of interest" description="Disordered" evidence="10">
    <location>
        <begin position="578"/>
        <end position="606"/>
    </location>
</feature>
<gene>
    <name evidence="13" type="ORF">FD35_GL001014</name>
</gene>
<evidence type="ECO:0000256" key="1">
    <source>
        <dbReference type="ARBA" id="ARBA00004651"/>
    </source>
</evidence>
<keyword evidence="6" id="KW-0915">Sodium</keyword>
<dbReference type="InterPro" id="IPR018422">
    <property type="entry name" value="Cation/H_exchanger_CPA1"/>
</dbReference>
<dbReference type="GO" id="GO:0015385">
    <property type="term" value="F:sodium:proton antiporter activity"/>
    <property type="evidence" value="ECO:0007669"/>
    <property type="project" value="InterPro"/>
</dbReference>